<dbReference type="Proteomes" id="UP000285060">
    <property type="component" value="Unassembled WGS sequence"/>
</dbReference>
<protein>
    <recommendedName>
        <fullName evidence="2">C2 domain-containing protein</fullName>
    </recommendedName>
</protein>
<dbReference type="AlphaFoldDB" id="A0A418AG50"/>
<name>A0A418AG50_9STRA</name>
<evidence type="ECO:0000259" key="2">
    <source>
        <dbReference type="PROSITE" id="PS50004"/>
    </source>
</evidence>
<feature type="region of interest" description="Disordered" evidence="1">
    <location>
        <begin position="49"/>
        <end position="69"/>
    </location>
</feature>
<dbReference type="PROSITE" id="PS50004">
    <property type="entry name" value="C2"/>
    <property type="match status" value="1"/>
</dbReference>
<accession>A0A418AG50</accession>
<gene>
    <name evidence="3" type="ORF">DYB32_010381</name>
</gene>
<feature type="compositionally biased region" description="Low complexity" evidence="1">
    <location>
        <begin position="234"/>
        <end position="247"/>
    </location>
</feature>
<dbReference type="SUPFAM" id="SSF49562">
    <property type="entry name" value="C2 domain (Calcium/lipid-binding domain, CaLB)"/>
    <property type="match status" value="1"/>
</dbReference>
<feature type="region of interest" description="Disordered" evidence="1">
    <location>
        <begin position="157"/>
        <end position="185"/>
    </location>
</feature>
<feature type="domain" description="C2" evidence="2">
    <location>
        <begin position="395"/>
        <end position="553"/>
    </location>
</feature>
<dbReference type="VEuPathDB" id="FungiDB:H310_02722"/>
<dbReference type="SMART" id="SM00239">
    <property type="entry name" value="C2"/>
    <property type="match status" value="1"/>
</dbReference>
<feature type="compositionally biased region" description="Low complexity" evidence="1">
    <location>
        <begin position="49"/>
        <end position="60"/>
    </location>
</feature>
<proteinExistence type="predicted"/>
<feature type="non-terminal residue" evidence="3">
    <location>
        <position position="587"/>
    </location>
</feature>
<dbReference type="Gene3D" id="2.60.40.150">
    <property type="entry name" value="C2 domain"/>
    <property type="match status" value="1"/>
</dbReference>
<sequence length="587" mass="63427">MQPFIGHLKLPVRRRHRARVQYLSTQRIHESSGKFSLDVVGPTDLSLVANTNKTPNATTARGNPPSTKAPMMVDHTHAPLDVVRVHTRMCGPTFVSVVRAVTRVDEVAYRLDNETASHVLYYRQVGVDSPTNGWKELGPGKSTVYVWAEPLALHQVRPGGGRWATPPPTSAKPQSSAGAQPPTSQYVHHAKQFGYASSLLSERKGLGLDDVEAIHLDVIGLQMALVRPTTTASTATSLGGASSGNSTHSTTPQGAETTKLVNHTLLAPSDLLSKPFLQKPKRHTSYARIENDGVTRVLRVRDTTGLDDEKARFVKEEARVQRLLFHLLALQCGSASTPFSSGHRRTASAVASTRNMGGLDELGGRGGAMGLTLFQSMMEPPPTAAIHRTEAANRALYDRIVPYMTTPVLEDVNQVLIQVVSASGLKAAAPADGGWSNPYCIVTMAPTANGSTATISCGGHPGPSSRFATIASSKLTLAMAKRMEQRTYYIERTMDPVWRDQVFLFEKAHGPDTPCTVQIDVRSHSPLGKHVFLGRAVVGIDGGALAKHVTIKLVGAKAHHVVTGTIDVVVETARTQSQLVEYWYHQL</sequence>
<feature type="region of interest" description="Disordered" evidence="1">
    <location>
        <begin position="234"/>
        <end position="255"/>
    </location>
</feature>
<dbReference type="InterPro" id="IPR035892">
    <property type="entry name" value="C2_domain_sf"/>
</dbReference>
<dbReference type="EMBL" id="QUSY01003189">
    <property type="protein sequence ID" value="RHY18428.1"/>
    <property type="molecule type" value="Genomic_DNA"/>
</dbReference>
<reference evidence="3 4" key="1">
    <citation type="submission" date="2018-08" db="EMBL/GenBank/DDBJ databases">
        <title>Aphanomyces genome sequencing and annotation.</title>
        <authorList>
            <person name="Minardi D."/>
            <person name="Oidtmann B."/>
            <person name="Van Der Giezen M."/>
            <person name="Studholme D.J."/>
        </authorList>
    </citation>
    <scope>NUCLEOTIDE SEQUENCE [LARGE SCALE GENOMIC DNA]</scope>
    <source>
        <strain evidence="3 4">NJM0002</strain>
    </source>
</reference>
<evidence type="ECO:0000313" key="3">
    <source>
        <dbReference type="EMBL" id="RHY18428.1"/>
    </source>
</evidence>
<organism evidence="3 4">
    <name type="scientific">Aphanomyces invadans</name>
    <dbReference type="NCBI Taxonomy" id="157072"/>
    <lineage>
        <taxon>Eukaryota</taxon>
        <taxon>Sar</taxon>
        <taxon>Stramenopiles</taxon>
        <taxon>Oomycota</taxon>
        <taxon>Saprolegniomycetes</taxon>
        <taxon>Saprolegniales</taxon>
        <taxon>Verrucalvaceae</taxon>
        <taxon>Aphanomyces</taxon>
    </lineage>
</organism>
<evidence type="ECO:0000256" key="1">
    <source>
        <dbReference type="SAM" id="MobiDB-lite"/>
    </source>
</evidence>
<keyword evidence="4" id="KW-1185">Reference proteome</keyword>
<dbReference type="InterPro" id="IPR000008">
    <property type="entry name" value="C2_dom"/>
</dbReference>
<evidence type="ECO:0000313" key="4">
    <source>
        <dbReference type="Proteomes" id="UP000285060"/>
    </source>
</evidence>
<comment type="caution">
    <text evidence="3">The sequence shown here is derived from an EMBL/GenBank/DDBJ whole genome shotgun (WGS) entry which is preliminary data.</text>
</comment>
<feature type="compositionally biased region" description="Polar residues" evidence="1">
    <location>
        <begin position="171"/>
        <end position="185"/>
    </location>
</feature>
<dbReference type="Pfam" id="PF00168">
    <property type="entry name" value="C2"/>
    <property type="match status" value="1"/>
</dbReference>
<dbReference type="CDD" id="cd00030">
    <property type="entry name" value="C2"/>
    <property type="match status" value="1"/>
</dbReference>